<dbReference type="InterPro" id="IPR012337">
    <property type="entry name" value="RNaseH-like_sf"/>
</dbReference>
<keyword evidence="9" id="KW-1185">Reference proteome</keyword>
<comment type="similarity">
    <text evidence="1">Belongs to the beta type-B retroviral polymerase family. HERV class-II K(HML-2) pol subfamily.</text>
</comment>
<dbReference type="PANTHER" id="PTHR37984:SF5">
    <property type="entry name" value="PROTEIN NYNRIN-LIKE"/>
    <property type="match status" value="1"/>
</dbReference>
<protein>
    <recommendedName>
        <fullName evidence="4">Gypsy retrotransposon integrase-like protein 1</fullName>
        <ecNumber evidence="2">3.1.26.4</ecNumber>
    </recommendedName>
</protein>
<dbReference type="InterPro" id="IPR002156">
    <property type="entry name" value="RNaseH_domain"/>
</dbReference>
<dbReference type="SUPFAM" id="SSF56672">
    <property type="entry name" value="DNA/RNA polymerases"/>
    <property type="match status" value="1"/>
</dbReference>
<dbReference type="Gene3D" id="3.10.10.10">
    <property type="entry name" value="HIV Type 1 Reverse Transcriptase, subunit A, domain 1"/>
    <property type="match status" value="1"/>
</dbReference>
<gene>
    <name evidence="8" type="ORF">NDU88_002682</name>
</gene>
<dbReference type="PROSITE" id="PS50878">
    <property type="entry name" value="RT_POL"/>
    <property type="match status" value="1"/>
</dbReference>
<name>A0AAV7UB86_PLEWA</name>
<feature type="domain" description="Reverse transcriptase" evidence="5">
    <location>
        <begin position="134"/>
        <end position="312"/>
    </location>
</feature>
<dbReference type="Pfam" id="PF00078">
    <property type="entry name" value="RVT_1"/>
    <property type="match status" value="1"/>
</dbReference>
<evidence type="ECO:0000256" key="2">
    <source>
        <dbReference type="ARBA" id="ARBA00012180"/>
    </source>
</evidence>
<feature type="domain" description="RNase H type-1" evidence="6">
    <location>
        <begin position="539"/>
        <end position="695"/>
    </location>
</feature>
<keyword evidence="3" id="KW-0511">Multifunctional enzyme</keyword>
<dbReference type="InterPro" id="IPR043502">
    <property type="entry name" value="DNA/RNA_pol_sf"/>
</dbReference>
<dbReference type="Gene3D" id="3.30.70.270">
    <property type="match status" value="2"/>
</dbReference>
<evidence type="ECO:0000256" key="1">
    <source>
        <dbReference type="ARBA" id="ARBA00010879"/>
    </source>
</evidence>
<evidence type="ECO:0000313" key="9">
    <source>
        <dbReference type="Proteomes" id="UP001066276"/>
    </source>
</evidence>
<evidence type="ECO:0000259" key="5">
    <source>
        <dbReference type="PROSITE" id="PS50878"/>
    </source>
</evidence>
<feature type="domain" description="Integrase catalytic" evidence="7">
    <location>
        <begin position="828"/>
        <end position="970"/>
    </location>
</feature>
<dbReference type="PROSITE" id="PS50879">
    <property type="entry name" value="RNASE_H_1"/>
    <property type="match status" value="1"/>
</dbReference>
<dbReference type="InterPro" id="IPR041577">
    <property type="entry name" value="RT_RNaseH_2"/>
</dbReference>
<reference evidence="8" key="1">
    <citation type="journal article" date="2022" name="bioRxiv">
        <title>Sequencing and chromosome-scale assembly of the giantPleurodeles waltlgenome.</title>
        <authorList>
            <person name="Brown T."/>
            <person name="Elewa A."/>
            <person name="Iarovenko S."/>
            <person name="Subramanian E."/>
            <person name="Araus A.J."/>
            <person name="Petzold A."/>
            <person name="Susuki M."/>
            <person name="Suzuki K.-i.T."/>
            <person name="Hayashi T."/>
            <person name="Toyoda A."/>
            <person name="Oliveira C."/>
            <person name="Osipova E."/>
            <person name="Leigh N.D."/>
            <person name="Simon A."/>
            <person name="Yun M.H."/>
        </authorList>
    </citation>
    <scope>NUCLEOTIDE SEQUENCE</scope>
    <source>
        <strain evidence="8">20211129_DDA</strain>
        <tissue evidence="8">Liver</tissue>
    </source>
</reference>
<evidence type="ECO:0000256" key="4">
    <source>
        <dbReference type="ARBA" id="ARBA00039658"/>
    </source>
</evidence>
<evidence type="ECO:0000313" key="8">
    <source>
        <dbReference type="EMBL" id="KAJ1185896.1"/>
    </source>
</evidence>
<dbReference type="SUPFAM" id="SSF53098">
    <property type="entry name" value="Ribonuclease H-like"/>
    <property type="match status" value="2"/>
</dbReference>
<dbReference type="Pfam" id="PF00075">
    <property type="entry name" value="RNase_H"/>
    <property type="match status" value="1"/>
</dbReference>
<dbReference type="GO" id="GO:0015074">
    <property type="term" value="P:DNA integration"/>
    <property type="evidence" value="ECO:0007669"/>
    <property type="project" value="InterPro"/>
</dbReference>
<dbReference type="InterPro" id="IPR000477">
    <property type="entry name" value="RT_dom"/>
</dbReference>
<evidence type="ECO:0000256" key="3">
    <source>
        <dbReference type="ARBA" id="ARBA00023268"/>
    </source>
</evidence>
<organism evidence="8 9">
    <name type="scientific">Pleurodeles waltl</name>
    <name type="common">Iberian ribbed newt</name>
    <dbReference type="NCBI Taxonomy" id="8319"/>
    <lineage>
        <taxon>Eukaryota</taxon>
        <taxon>Metazoa</taxon>
        <taxon>Chordata</taxon>
        <taxon>Craniata</taxon>
        <taxon>Vertebrata</taxon>
        <taxon>Euteleostomi</taxon>
        <taxon>Amphibia</taxon>
        <taxon>Batrachia</taxon>
        <taxon>Caudata</taxon>
        <taxon>Salamandroidea</taxon>
        <taxon>Salamandridae</taxon>
        <taxon>Pleurodelinae</taxon>
        <taxon>Pleurodeles</taxon>
    </lineage>
</organism>
<proteinExistence type="inferred from homology"/>
<comment type="caution">
    <text evidence="8">The sequence shown here is derived from an EMBL/GenBank/DDBJ whole genome shotgun (WGS) entry which is preliminary data.</text>
</comment>
<dbReference type="InterPro" id="IPR001584">
    <property type="entry name" value="Integrase_cat-core"/>
</dbReference>
<dbReference type="InterPro" id="IPR043128">
    <property type="entry name" value="Rev_trsase/Diguanyl_cyclase"/>
</dbReference>
<dbReference type="Pfam" id="PF17921">
    <property type="entry name" value="Integrase_H2C2"/>
    <property type="match status" value="1"/>
</dbReference>
<sequence length="970" mass="108919">MRVSDPDRVYTVTLKLEGDIERTINAIFWDRVVKLYDILLAEQDWPPGFVCDCPVGEEVITHSFSPLVPGELAESYSIKWALAQAPALYRNHVGWDRDSPYHVIPIKGEPQQQPQHPIKFEARASVRKILTQLEYQGLIEPCVSPMNNPLFPVAKPDHSYRIVVDYRHLNGHTRTYAIQNSHSAALMNNIVRKKYKTTLDILNGFFCQNIASESRDFTRFRAFGSQKKCCYLPQGNKNSPGLFSARVTEILHELDPEALSYVDDIYLTDDDLLQHLRQVARIVVGIAEIGYKFNFTKSKIAFLSVIFLGYELSNEGKSLAPHFLEKCAQLQPPNMIRKLQSLLRFLNFGRTSIPDYATRIKPLYELIRPNLSSRFWTIEHTHILRDLQTVLLAAKHLHTRYNKTHLVIRVTAGAIGFTYVTFNEGETVPIGYKSHLYSATEQRFAQTEKILTAVQMAVIKERPLAQGQCIIVVSPIPALEAVTKASVPNSKALHPRWIQWATSLTATDVDYIFDPKLQTQEFLQYEMEYPVPADTLPIDQYQVVMYTDGSAQPAVGTKQQYSAACAVVSGYMEGEKFCPQHTYTQTLGDCTAQLAELKALLFALEHADPAQLTLLVCDSYYCVQSFNEYLHYWRLNGFRDSKGNTIKHRMLWGKVADLKELLPKVHVVHTLGHQRVGIHVAGNTLADEAAKSAVAVTTVAAVTCLSSKPDTDILAAIKATSDGTPYPKGFPSKYQYSMGGMLNAEVKIPGVGVREVPNKIVRPHLITAAHEGAASAHAGVAATISLLQARYWWPGLYKETKQYVLCCDICQQIKVSTARRPQQTPLLITNKPLQCVYLDLCGPLTPDSVYKYILVAVDSCSRFVWVWPQRSADARTVIKDLRIFVDTYAVAAFHSDQGPAFASKAFRDTMASLRVQLQFSSPFYPEGNSVVERLNRDLKQSLTARVIGTGRSWLAHLYGVQRALNCNAAL</sequence>
<accession>A0AAV7UB86</accession>
<dbReference type="EC" id="3.1.26.4" evidence="2"/>
<dbReference type="InterPro" id="IPR036397">
    <property type="entry name" value="RNaseH_sf"/>
</dbReference>
<dbReference type="Pfam" id="PF00665">
    <property type="entry name" value="rve"/>
    <property type="match status" value="1"/>
</dbReference>
<evidence type="ECO:0000259" key="6">
    <source>
        <dbReference type="PROSITE" id="PS50879"/>
    </source>
</evidence>
<dbReference type="Proteomes" id="UP001066276">
    <property type="component" value="Chromosome 3_1"/>
</dbReference>
<dbReference type="Gene3D" id="1.10.340.70">
    <property type="match status" value="1"/>
</dbReference>
<dbReference type="GO" id="GO:0003676">
    <property type="term" value="F:nucleic acid binding"/>
    <property type="evidence" value="ECO:0007669"/>
    <property type="project" value="InterPro"/>
</dbReference>
<dbReference type="Gene3D" id="3.30.420.10">
    <property type="entry name" value="Ribonuclease H-like superfamily/Ribonuclease H"/>
    <property type="match status" value="2"/>
</dbReference>
<dbReference type="PANTHER" id="PTHR37984">
    <property type="entry name" value="PROTEIN CBG26694"/>
    <property type="match status" value="1"/>
</dbReference>
<dbReference type="InterPro" id="IPR041588">
    <property type="entry name" value="Integrase_H2C2"/>
</dbReference>
<dbReference type="Pfam" id="PF17919">
    <property type="entry name" value="RT_RNaseH_2"/>
    <property type="match status" value="1"/>
</dbReference>
<dbReference type="PROSITE" id="PS50994">
    <property type="entry name" value="INTEGRASE"/>
    <property type="match status" value="1"/>
</dbReference>
<dbReference type="InterPro" id="IPR050951">
    <property type="entry name" value="Retrovirus_Pol_polyprotein"/>
</dbReference>
<dbReference type="GO" id="GO:0004523">
    <property type="term" value="F:RNA-DNA hybrid ribonuclease activity"/>
    <property type="evidence" value="ECO:0007669"/>
    <property type="project" value="UniProtKB-EC"/>
</dbReference>
<dbReference type="AlphaFoldDB" id="A0AAV7UB86"/>
<dbReference type="EMBL" id="JANPWB010000005">
    <property type="protein sequence ID" value="KAJ1185896.1"/>
    <property type="molecule type" value="Genomic_DNA"/>
</dbReference>
<evidence type="ECO:0000259" key="7">
    <source>
        <dbReference type="PROSITE" id="PS50994"/>
    </source>
</evidence>